<dbReference type="PROSITE" id="PS00211">
    <property type="entry name" value="ABC_TRANSPORTER_1"/>
    <property type="match status" value="1"/>
</dbReference>
<evidence type="ECO:0000313" key="16">
    <source>
        <dbReference type="EMBL" id="QNM08146.1"/>
    </source>
</evidence>
<evidence type="ECO:0000256" key="7">
    <source>
        <dbReference type="ARBA" id="ARBA00022737"/>
    </source>
</evidence>
<evidence type="ECO:0000256" key="12">
    <source>
        <dbReference type="ARBA" id="ARBA00023747"/>
    </source>
</evidence>
<evidence type="ECO:0000259" key="15">
    <source>
        <dbReference type="PROSITE" id="PS50893"/>
    </source>
</evidence>
<dbReference type="GO" id="GO:0005886">
    <property type="term" value="C:plasma membrane"/>
    <property type="evidence" value="ECO:0007669"/>
    <property type="project" value="UniProtKB-SubCell"/>
</dbReference>
<dbReference type="InterPro" id="IPR027417">
    <property type="entry name" value="P-loop_NTPase"/>
</dbReference>
<reference evidence="16 17" key="1">
    <citation type="submission" date="2020-08" db="EMBL/GenBank/DDBJ databases">
        <authorList>
            <person name="Liu C."/>
            <person name="Sun Q."/>
        </authorList>
    </citation>
    <scope>NUCLEOTIDE SEQUENCE [LARGE SCALE GENOMIC DNA]</scope>
    <source>
        <strain evidence="16 17">NSJ-29</strain>
    </source>
</reference>
<keyword evidence="10" id="KW-1278">Translocase</keyword>
<dbReference type="PROSITE" id="PS50893">
    <property type="entry name" value="ABC_TRANSPORTER_2"/>
    <property type="match status" value="2"/>
</dbReference>
<dbReference type="GO" id="GO:0016887">
    <property type="term" value="F:ATP hydrolysis activity"/>
    <property type="evidence" value="ECO:0007669"/>
    <property type="project" value="InterPro"/>
</dbReference>
<dbReference type="SMART" id="SM00382">
    <property type="entry name" value="AAA"/>
    <property type="match status" value="1"/>
</dbReference>
<evidence type="ECO:0000256" key="3">
    <source>
        <dbReference type="ARBA" id="ARBA00011262"/>
    </source>
</evidence>
<dbReference type="PANTHER" id="PTHR43790">
    <property type="entry name" value="CARBOHYDRATE TRANSPORT ATP-BINDING PROTEIN MG119-RELATED"/>
    <property type="match status" value="1"/>
</dbReference>
<keyword evidence="11" id="KW-0472">Membrane</keyword>
<evidence type="ECO:0000313" key="17">
    <source>
        <dbReference type="Proteomes" id="UP000515860"/>
    </source>
</evidence>
<keyword evidence="6" id="KW-1003">Cell membrane</keyword>
<dbReference type="InterPro" id="IPR050107">
    <property type="entry name" value="ABC_carbohydrate_import_ATPase"/>
</dbReference>
<dbReference type="InterPro" id="IPR003593">
    <property type="entry name" value="AAA+_ATPase"/>
</dbReference>
<evidence type="ECO:0000256" key="2">
    <source>
        <dbReference type="ARBA" id="ARBA00009404"/>
    </source>
</evidence>
<evidence type="ECO:0000256" key="14">
    <source>
        <dbReference type="ARBA" id="ARBA00034076"/>
    </source>
</evidence>
<keyword evidence="5" id="KW-0813">Transport</keyword>
<accession>A0A7G9GBG4</accession>
<dbReference type="AlphaFoldDB" id="A0A7G9GBG4"/>
<feature type="domain" description="ABC transporter" evidence="15">
    <location>
        <begin position="253"/>
        <end position="495"/>
    </location>
</feature>
<dbReference type="InterPro" id="IPR003439">
    <property type="entry name" value="ABC_transporter-like_ATP-bd"/>
</dbReference>
<protein>
    <recommendedName>
        <fullName evidence="4">Autoinducer 2 import ATP-binding protein LsrA</fullName>
        <ecNumber evidence="13">7.6.2.13</ecNumber>
    </recommendedName>
</protein>
<keyword evidence="8" id="KW-0547">Nucleotide-binding</keyword>
<evidence type="ECO:0000256" key="1">
    <source>
        <dbReference type="ARBA" id="ARBA00004417"/>
    </source>
</evidence>
<dbReference type="Proteomes" id="UP000515860">
    <property type="component" value="Chromosome"/>
</dbReference>
<keyword evidence="7" id="KW-0677">Repeat</keyword>
<evidence type="ECO:0000256" key="4">
    <source>
        <dbReference type="ARBA" id="ARBA00019459"/>
    </source>
</evidence>
<dbReference type="PANTHER" id="PTHR43790:SF2">
    <property type="entry name" value="AUTOINDUCER 2 IMPORT ATP-BINDING PROTEIN LSRA"/>
    <property type="match status" value="1"/>
</dbReference>
<dbReference type="KEGG" id="whj:H9Q79_14830"/>
<keyword evidence="9 16" id="KW-0067">ATP-binding</keyword>
<evidence type="ECO:0000256" key="8">
    <source>
        <dbReference type="ARBA" id="ARBA00022741"/>
    </source>
</evidence>
<gene>
    <name evidence="16" type="ORF">H9Q79_14830</name>
</gene>
<comment type="function">
    <text evidence="12">Part of the ABC transporter complex LsrABCD involved in autoinducer 2 (AI-2) import. Responsible for energy coupling to the transport system.</text>
</comment>
<dbReference type="GO" id="GO:0005524">
    <property type="term" value="F:ATP binding"/>
    <property type="evidence" value="ECO:0007669"/>
    <property type="project" value="UniProtKB-KW"/>
</dbReference>
<name>A0A7G9GBG4_9FIRM</name>
<dbReference type="FunFam" id="3.40.50.300:FF:000127">
    <property type="entry name" value="Ribose import ATP-binding protein RbsA"/>
    <property type="match status" value="1"/>
</dbReference>
<comment type="catalytic activity">
    <reaction evidence="14">
        <text>ATP + H2O + (2R,4S)-2-methyl-2,3,3,4-tetrahydroxytetrahydrofuran-[AI-2-binding protein]Side 1 = ADP + phosphate + (2R,4S)-2-methyl-2,3,3,4-tetrahydroxytetrahydrofuranSide 2 + [AI-2-binding protein]Side 1.</text>
        <dbReference type="EC" id="7.6.2.13"/>
    </reaction>
</comment>
<evidence type="ECO:0000256" key="13">
    <source>
        <dbReference type="ARBA" id="ARBA00023798"/>
    </source>
</evidence>
<dbReference type="Gene3D" id="3.40.50.300">
    <property type="entry name" value="P-loop containing nucleotide triphosphate hydrolases"/>
    <property type="match status" value="2"/>
</dbReference>
<comment type="similarity">
    <text evidence="2">Belongs to the ABC transporter superfamily. AI-2 autoinducer porter (TC 3.A.1.2.8) family.</text>
</comment>
<dbReference type="Pfam" id="PF00005">
    <property type="entry name" value="ABC_tran"/>
    <property type="match status" value="2"/>
</dbReference>
<dbReference type="EC" id="7.6.2.13" evidence="13"/>
<proteinExistence type="inferred from homology"/>
<comment type="subunit">
    <text evidence="3">The complex is composed of two ATP-binding proteins (LsrA), two transmembrane proteins (LsrC and LsrD) and a solute-binding protein (LsrB).</text>
</comment>
<evidence type="ECO:0000256" key="6">
    <source>
        <dbReference type="ARBA" id="ARBA00022475"/>
    </source>
</evidence>
<dbReference type="CDD" id="cd03216">
    <property type="entry name" value="ABC_Carb_Monos_I"/>
    <property type="match status" value="1"/>
</dbReference>
<evidence type="ECO:0000256" key="10">
    <source>
        <dbReference type="ARBA" id="ARBA00022967"/>
    </source>
</evidence>
<feature type="domain" description="ABC transporter" evidence="15">
    <location>
        <begin position="4"/>
        <end position="241"/>
    </location>
</feature>
<organism evidence="16 17">
    <name type="scientific">Wansuia hejianensis</name>
    <dbReference type="NCBI Taxonomy" id="2763667"/>
    <lineage>
        <taxon>Bacteria</taxon>
        <taxon>Bacillati</taxon>
        <taxon>Bacillota</taxon>
        <taxon>Clostridia</taxon>
        <taxon>Lachnospirales</taxon>
        <taxon>Lachnospiraceae</taxon>
        <taxon>Wansuia</taxon>
    </lineage>
</organism>
<dbReference type="SUPFAM" id="SSF52540">
    <property type="entry name" value="P-loop containing nucleoside triphosphate hydrolases"/>
    <property type="match status" value="2"/>
</dbReference>
<dbReference type="InterPro" id="IPR017871">
    <property type="entry name" value="ABC_transporter-like_CS"/>
</dbReference>
<comment type="subcellular location">
    <subcellularLocation>
        <location evidence="1">Cell inner membrane</location>
        <topology evidence="1">Peripheral membrane protein</topology>
    </subcellularLocation>
</comment>
<evidence type="ECO:0000256" key="5">
    <source>
        <dbReference type="ARBA" id="ARBA00022448"/>
    </source>
</evidence>
<evidence type="ECO:0000256" key="9">
    <source>
        <dbReference type="ARBA" id="ARBA00022840"/>
    </source>
</evidence>
<sequence>MADLEMNQISKSFSGVPVLKNVSLHCNRGEVHALLGENGAGKSTLLKVLSGAHLPDSGEIRLFGEKVDIKSPMDAMKHGIGTVYQELSIIPDLTVGENIFIGRIPKNKFGSFDRKKLYKNTMDLFEEYGIHDINPNAKAKALSLSQKQIVEILKTLSKDPEIVILDEATSALTTNRVKWLLSVARKLANQGKIVLFISHRMSEIQDGCDNISILRNGENSGEVSVSEAQMDDVISRMLGRKMSGYFPDTESYAGKDKVLEVKDLRYLQILNGIDFDLYKGEVLGIGGLAGQGQAELLLSLYGVVKASGDIRLNGKKVHLRSPKESIRNGIALVPEERGIQGLILSESIRYNISLPVLGRISNPFWVSQQKEYAVVDKYMQDLQIKAENREMAAMNLSGGNQQKVVMAKILAMEPEIFLMHDITRGVDVGTKKEMFTMVRNFAKEGHPVIFFSTDVEELVKVCDRVLVMYDGKIGADLRGASLTKENIVGASIGNTVETAAEGTERREQG</sequence>
<dbReference type="EMBL" id="CP060635">
    <property type="protein sequence ID" value="QNM08146.1"/>
    <property type="molecule type" value="Genomic_DNA"/>
</dbReference>
<evidence type="ECO:0000256" key="11">
    <source>
        <dbReference type="ARBA" id="ARBA00023136"/>
    </source>
</evidence>
<dbReference type="RefSeq" id="WP_118646403.1">
    <property type="nucleotide sequence ID" value="NZ_CP060635.1"/>
</dbReference>
<keyword evidence="17" id="KW-1185">Reference proteome</keyword>
<dbReference type="CDD" id="cd03215">
    <property type="entry name" value="ABC_Carb_Monos_II"/>
    <property type="match status" value="1"/>
</dbReference>